<organism evidence="2">
    <name type="scientific">bioreactor metagenome</name>
    <dbReference type="NCBI Taxonomy" id="1076179"/>
    <lineage>
        <taxon>unclassified sequences</taxon>
        <taxon>metagenomes</taxon>
        <taxon>ecological metagenomes</taxon>
    </lineage>
</organism>
<evidence type="ECO:0000313" key="2">
    <source>
        <dbReference type="EMBL" id="MPN04435.1"/>
    </source>
</evidence>
<name>A0A645EQX8_9ZZZZ</name>
<comment type="caution">
    <text evidence="2">The sequence shown here is derived from an EMBL/GenBank/DDBJ whole genome shotgun (WGS) entry which is preliminary data.</text>
</comment>
<dbReference type="EMBL" id="VSSQ01050347">
    <property type="protein sequence ID" value="MPN04435.1"/>
    <property type="molecule type" value="Genomic_DNA"/>
</dbReference>
<evidence type="ECO:0000256" key="1">
    <source>
        <dbReference type="SAM" id="Phobius"/>
    </source>
</evidence>
<gene>
    <name evidence="2" type="ORF">SDC9_151673</name>
</gene>
<keyword evidence="1" id="KW-1133">Transmembrane helix</keyword>
<keyword evidence="1" id="KW-0472">Membrane</keyword>
<keyword evidence="1" id="KW-0812">Transmembrane</keyword>
<accession>A0A645EQX8</accession>
<protein>
    <submittedName>
        <fullName evidence="2">Uncharacterized protein</fullName>
    </submittedName>
</protein>
<proteinExistence type="predicted"/>
<feature type="transmembrane region" description="Helical" evidence="1">
    <location>
        <begin position="66"/>
        <end position="86"/>
    </location>
</feature>
<sequence>MLTVETAVLGVSLNIISKIGFINEIDITESNEKQTLRSNAAVSKPLKGFIKLNIFLITTNIFDFKFSFFFINYNVILFIINLALAMNKY</sequence>
<dbReference type="AlphaFoldDB" id="A0A645EQX8"/>
<reference evidence="2" key="1">
    <citation type="submission" date="2019-08" db="EMBL/GenBank/DDBJ databases">
        <authorList>
            <person name="Kucharzyk K."/>
            <person name="Murdoch R.W."/>
            <person name="Higgins S."/>
            <person name="Loffler F."/>
        </authorList>
    </citation>
    <scope>NUCLEOTIDE SEQUENCE</scope>
</reference>